<protein>
    <submittedName>
        <fullName evidence="1">Uncharacterized protein</fullName>
    </submittedName>
</protein>
<comment type="caution">
    <text evidence="1">The sequence shown here is derived from an EMBL/GenBank/DDBJ whole genome shotgun (WGS) entry which is preliminary data.</text>
</comment>
<dbReference type="Proteomes" id="UP000801492">
    <property type="component" value="Unassembled WGS sequence"/>
</dbReference>
<dbReference type="AlphaFoldDB" id="A0A8K0GMB4"/>
<dbReference type="EMBL" id="VTPC01000547">
    <property type="protein sequence ID" value="KAF2905399.1"/>
    <property type="molecule type" value="Genomic_DNA"/>
</dbReference>
<keyword evidence="2" id="KW-1185">Reference proteome</keyword>
<evidence type="ECO:0000313" key="2">
    <source>
        <dbReference type="Proteomes" id="UP000801492"/>
    </source>
</evidence>
<name>A0A8K0GMB4_IGNLU</name>
<organism evidence="1 2">
    <name type="scientific">Ignelater luminosus</name>
    <name type="common">Cucubano</name>
    <name type="synonym">Pyrophorus luminosus</name>
    <dbReference type="NCBI Taxonomy" id="2038154"/>
    <lineage>
        <taxon>Eukaryota</taxon>
        <taxon>Metazoa</taxon>
        <taxon>Ecdysozoa</taxon>
        <taxon>Arthropoda</taxon>
        <taxon>Hexapoda</taxon>
        <taxon>Insecta</taxon>
        <taxon>Pterygota</taxon>
        <taxon>Neoptera</taxon>
        <taxon>Endopterygota</taxon>
        <taxon>Coleoptera</taxon>
        <taxon>Polyphaga</taxon>
        <taxon>Elateriformia</taxon>
        <taxon>Elateroidea</taxon>
        <taxon>Elateridae</taxon>
        <taxon>Agrypninae</taxon>
        <taxon>Pyrophorini</taxon>
        <taxon>Ignelater</taxon>
    </lineage>
</organism>
<gene>
    <name evidence="1" type="ORF">ILUMI_00788</name>
</gene>
<proteinExistence type="predicted"/>
<accession>A0A8K0GMB4</accession>
<evidence type="ECO:0000313" key="1">
    <source>
        <dbReference type="EMBL" id="KAF2905399.1"/>
    </source>
</evidence>
<sequence>MQDKPRIGHPKGLIDKNLEKRVVHIIHHHPSMSIRDIAKKAGTSHVMVVKIKKLNNIRTFKKKKAPKKSEKQNSKSITLLRKLYEQKFAKKKVCVVMDDERT</sequence>
<reference evidence="1" key="1">
    <citation type="submission" date="2019-08" db="EMBL/GenBank/DDBJ databases">
        <title>The genome of the North American firefly Photinus pyralis.</title>
        <authorList>
            <consortium name="Photinus pyralis genome working group"/>
            <person name="Fallon T.R."/>
            <person name="Sander Lower S.E."/>
            <person name="Weng J.-K."/>
        </authorList>
    </citation>
    <scope>NUCLEOTIDE SEQUENCE</scope>
    <source>
        <strain evidence="1">TRF0915ILg1</strain>
        <tissue evidence="1">Whole body</tissue>
    </source>
</reference>